<evidence type="ECO:0000313" key="3">
    <source>
        <dbReference type="Proteomes" id="UP001148838"/>
    </source>
</evidence>
<proteinExistence type="predicted"/>
<organism evidence="2 3">
    <name type="scientific">Periplaneta americana</name>
    <name type="common">American cockroach</name>
    <name type="synonym">Blatta americana</name>
    <dbReference type="NCBI Taxonomy" id="6978"/>
    <lineage>
        <taxon>Eukaryota</taxon>
        <taxon>Metazoa</taxon>
        <taxon>Ecdysozoa</taxon>
        <taxon>Arthropoda</taxon>
        <taxon>Hexapoda</taxon>
        <taxon>Insecta</taxon>
        <taxon>Pterygota</taxon>
        <taxon>Neoptera</taxon>
        <taxon>Polyneoptera</taxon>
        <taxon>Dictyoptera</taxon>
        <taxon>Blattodea</taxon>
        <taxon>Blattoidea</taxon>
        <taxon>Blattidae</taxon>
        <taxon>Blattinae</taxon>
        <taxon>Periplaneta</taxon>
    </lineage>
</organism>
<keyword evidence="3" id="KW-1185">Reference proteome</keyword>
<comment type="caution">
    <text evidence="2">The sequence shown here is derived from an EMBL/GenBank/DDBJ whole genome shotgun (WGS) entry which is preliminary data.</text>
</comment>
<gene>
    <name evidence="2" type="ORF">ANN_16089</name>
</gene>
<feature type="region of interest" description="Disordered" evidence="1">
    <location>
        <begin position="90"/>
        <end position="112"/>
    </location>
</feature>
<reference evidence="2 3" key="1">
    <citation type="journal article" date="2022" name="Allergy">
        <title>Genome assembly and annotation of Periplaneta americana reveal a comprehensive cockroach allergen profile.</title>
        <authorList>
            <person name="Wang L."/>
            <person name="Xiong Q."/>
            <person name="Saelim N."/>
            <person name="Wang L."/>
            <person name="Nong W."/>
            <person name="Wan A.T."/>
            <person name="Shi M."/>
            <person name="Liu X."/>
            <person name="Cao Q."/>
            <person name="Hui J.H.L."/>
            <person name="Sookrung N."/>
            <person name="Leung T.F."/>
            <person name="Tungtrongchitr A."/>
            <person name="Tsui S.K.W."/>
        </authorList>
    </citation>
    <scope>NUCLEOTIDE SEQUENCE [LARGE SCALE GENOMIC DNA]</scope>
    <source>
        <strain evidence="2">PWHHKU_190912</strain>
    </source>
</reference>
<protein>
    <submittedName>
        <fullName evidence="2">Uncharacterized protein</fullName>
    </submittedName>
</protein>
<feature type="compositionally biased region" description="Basic and acidic residues" evidence="1">
    <location>
        <begin position="90"/>
        <end position="100"/>
    </location>
</feature>
<evidence type="ECO:0000313" key="2">
    <source>
        <dbReference type="EMBL" id="KAJ4433777.1"/>
    </source>
</evidence>
<evidence type="ECO:0000256" key="1">
    <source>
        <dbReference type="SAM" id="MobiDB-lite"/>
    </source>
</evidence>
<dbReference type="EMBL" id="JAJSOF020000027">
    <property type="protein sequence ID" value="KAJ4433777.1"/>
    <property type="molecule type" value="Genomic_DNA"/>
</dbReference>
<accession>A0ABQ8SJD5</accession>
<name>A0ABQ8SJD5_PERAM</name>
<sequence>MAGLCEGGNEPPGSLKAICNFSFVNFHPDQEIARAGHIVRMEKGRIPRRTLEGQYGGKRPVGRPWNRGRIWFKKILPVCCDFGTGRWQQRTEKNGEDELGRPWPENGLKSHR</sequence>
<dbReference type="Proteomes" id="UP001148838">
    <property type="component" value="Unassembled WGS sequence"/>
</dbReference>